<evidence type="ECO:0000313" key="1">
    <source>
        <dbReference type="EMBL" id="KAI3375389.1"/>
    </source>
</evidence>
<dbReference type="EMBL" id="CM041533">
    <property type="protein sequence ID" value="KAI3375389.1"/>
    <property type="molecule type" value="Genomic_DNA"/>
</dbReference>
<comment type="caution">
    <text evidence="1">The sequence shown here is derived from an EMBL/GenBank/DDBJ whole genome shotgun (WGS) entry which is preliminary data.</text>
</comment>
<gene>
    <name evidence="1" type="ORF">L3Q82_021876</name>
</gene>
<dbReference type="Proteomes" id="UP000831701">
    <property type="component" value="Chromosome 3"/>
</dbReference>
<keyword evidence="2" id="KW-1185">Reference proteome</keyword>
<reference evidence="1" key="1">
    <citation type="submission" date="2022-04" db="EMBL/GenBank/DDBJ databases">
        <title>Jade perch genome.</title>
        <authorList>
            <person name="Chao B."/>
        </authorList>
    </citation>
    <scope>NUCLEOTIDE SEQUENCE</scope>
    <source>
        <strain evidence="1">CB-2022</strain>
    </source>
</reference>
<protein>
    <submittedName>
        <fullName evidence="1">Uncharacterized protein</fullName>
    </submittedName>
</protein>
<organism evidence="1 2">
    <name type="scientific">Scortum barcoo</name>
    <name type="common">barcoo grunter</name>
    <dbReference type="NCBI Taxonomy" id="214431"/>
    <lineage>
        <taxon>Eukaryota</taxon>
        <taxon>Metazoa</taxon>
        <taxon>Chordata</taxon>
        <taxon>Craniata</taxon>
        <taxon>Vertebrata</taxon>
        <taxon>Euteleostomi</taxon>
        <taxon>Actinopterygii</taxon>
        <taxon>Neopterygii</taxon>
        <taxon>Teleostei</taxon>
        <taxon>Neoteleostei</taxon>
        <taxon>Acanthomorphata</taxon>
        <taxon>Eupercaria</taxon>
        <taxon>Centrarchiformes</taxon>
        <taxon>Terapontoidei</taxon>
        <taxon>Terapontidae</taxon>
        <taxon>Scortum</taxon>
    </lineage>
</organism>
<accession>A0ACB8X5Y3</accession>
<name>A0ACB8X5Y3_9TELE</name>
<sequence length="161" mass="18101">MEGEESVPGCGDAGSSGDVVRDRSRSPHHQRWKMEAEPDDGVPQPLRFNSKPIPGVQPPLNIGNPPPGEIFSHFLMLQFSNSSVKTQSQKPGEREKIKRFIGILLYMSVLDLLKISDFWRLQTIFHVPFTTTVIPRDPFIAILSNLHISDPEKNEENQGTK</sequence>
<proteinExistence type="predicted"/>
<evidence type="ECO:0000313" key="2">
    <source>
        <dbReference type="Proteomes" id="UP000831701"/>
    </source>
</evidence>